<dbReference type="SUPFAM" id="SSF55729">
    <property type="entry name" value="Acyl-CoA N-acyltransferases (Nat)"/>
    <property type="match status" value="1"/>
</dbReference>
<dbReference type="KEGG" id="tcb:TCARB_0760"/>
<dbReference type="Proteomes" id="UP000266720">
    <property type="component" value="Chromosome"/>
</dbReference>
<dbReference type="EMBL" id="CP007493">
    <property type="protein sequence ID" value="AJB41812.1"/>
    <property type="molecule type" value="Genomic_DNA"/>
</dbReference>
<evidence type="ECO:0000313" key="3">
    <source>
        <dbReference type="Proteomes" id="UP000266720"/>
    </source>
</evidence>
<gene>
    <name evidence="2" type="ORF">TCARB_0760</name>
</gene>
<evidence type="ECO:0000313" key="2">
    <source>
        <dbReference type="EMBL" id="AJB41812.1"/>
    </source>
</evidence>
<evidence type="ECO:0000259" key="1">
    <source>
        <dbReference type="PROSITE" id="PS51186"/>
    </source>
</evidence>
<dbReference type="InterPro" id="IPR038764">
    <property type="entry name" value="GNAT_N_AcTrfase_prd"/>
</dbReference>
<dbReference type="PANTHER" id="PTHR41700:SF1">
    <property type="entry name" value="N-ACETYLTRANSFERASE DOMAIN-CONTAINING PROTEIN"/>
    <property type="match status" value="1"/>
</dbReference>
<dbReference type="PROSITE" id="PS51186">
    <property type="entry name" value="GNAT"/>
    <property type="match status" value="1"/>
</dbReference>
<feature type="domain" description="N-acetyltransferase" evidence="1">
    <location>
        <begin position="3"/>
        <end position="155"/>
    </location>
</feature>
<sequence length="273" mass="31347">MSIEVRPLKSPQEFRQAIEVQRSAWGMPDIEVIPTRILIAISRNSGIVLGAFDGDRLIGYSFGFLARDKYGLYLYSHHTGVAKEYEGQGVGFLLKMKQREYALKMGLSRIKWTFDPLQARNSYFNFTKLGAVARVFYQNYYGELFDELNYGLPTDRVIAEWFIKSKRVENRSSGKIVAPALEDSQVSLEVYRGRPRLVRVYAPKVLLKIPSNINNVKAKNPRLALSWRMSLRRALSFYLGKGYIACHYARIDENYGAHVLLKKSLKNILGDEY</sequence>
<dbReference type="AlphaFoldDB" id="A0A3G1A502"/>
<dbReference type="STRING" id="697581.TCARB_0760"/>
<protein>
    <recommendedName>
        <fullName evidence="1">N-acetyltransferase domain-containing protein</fullName>
    </recommendedName>
</protein>
<reference evidence="3" key="1">
    <citation type="book" date="2010" name="EXTREMOPHILES" publisher="0:0-0">
        <title>Complete genome sequences of ten hyperthermophilic archaea reveal their metabolic capabilities and possible ecological roles.</title>
        <editorList>
            <person name="?"/>
        </editorList>
        <authorList>
            <person name="Ravin N.V."/>
            <person name="Mardanov A.V."/>
            <person name="Bonch-Osmolovskaya E.A."/>
            <person name="Skryabin K.G."/>
        </authorList>
    </citation>
    <scope>NUCLEOTIDE SEQUENCE [LARGE SCALE GENOMIC DNA]</scope>
    <source>
        <strain evidence="3">1505</strain>
    </source>
</reference>
<dbReference type="Pfam" id="PF00583">
    <property type="entry name" value="Acetyltransf_1"/>
    <property type="match status" value="1"/>
</dbReference>
<dbReference type="Gene3D" id="3.40.630.30">
    <property type="match status" value="1"/>
</dbReference>
<dbReference type="PANTHER" id="PTHR41700">
    <property type="entry name" value="GCN5-RELATED N-ACETYLTRANSFERASE"/>
    <property type="match status" value="1"/>
</dbReference>
<dbReference type="GO" id="GO:0016747">
    <property type="term" value="F:acyltransferase activity, transferring groups other than amino-acyl groups"/>
    <property type="evidence" value="ECO:0007669"/>
    <property type="project" value="InterPro"/>
</dbReference>
<dbReference type="InterPro" id="IPR000182">
    <property type="entry name" value="GNAT_dom"/>
</dbReference>
<organism evidence="2 3">
    <name type="scientific">Thermofilum adornatum 1505</name>
    <dbReference type="NCBI Taxonomy" id="697581"/>
    <lineage>
        <taxon>Archaea</taxon>
        <taxon>Thermoproteota</taxon>
        <taxon>Thermoprotei</taxon>
        <taxon>Thermofilales</taxon>
        <taxon>Thermofilaceae</taxon>
        <taxon>Thermofilum</taxon>
    </lineage>
</organism>
<dbReference type="RefSeq" id="WP_052886738.1">
    <property type="nucleotide sequence ID" value="NZ_CP007493.1"/>
</dbReference>
<dbReference type="GeneID" id="25406193"/>
<name>A0A3G1A502_9CREN</name>
<dbReference type="InterPro" id="IPR016181">
    <property type="entry name" value="Acyl_CoA_acyltransferase"/>
</dbReference>
<accession>A0A3G1A502</accession>
<proteinExistence type="predicted"/>